<accession>A0A0N7I0I0</accession>
<dbReference type="EMBL" id="KP777799">
    <property type="protein sequence ID" value="ALJ10941.1"/>
    <property type="molecule type" value="mRNA"/>
</dbReference>
<reference evidence="2" key="2">
    <citation type="submission" date="2015-02" db="EMBL/GenBank/DDBJ databases">
        <authorList>
            <person name="Chooi Y.-H."/>
        </authorList>
    </citation>
    <scope>NUCLEOTIDE SEQUENCE</scope>
</reference>
<evidence type="ECO:0000256" key="1">
    <source>
        <dbReference type="SAM" id="SignalP"/>
    </source>
</evidence>
<organism evidence="2">
    <name type="scientific">Dolomedes sulfureus</name>
    <dbReference type="NCBI Taxonomy" id="492288"/>
    <lineage>
        <taxon>Eukaryota</taxon>
        <taxon>Metazoa</taxon>
        <taxon>Ecdysozoa</taxon>
        <taxon>Arthropoda</taxon>
        <taxon>Chelicerata</taxon>
        <taxon>Arachnida</taxon>
        <taxon>Araneae</taxon>
        <taxon>Araneomorphae</taxon>
        <taxon>Entelegynae</taxon>
        <taxon>Lycosoidea</taxon>
        <taxon>Pisauridae</taxon>
        <taxon>Dolomedes</taxon>
    </lineage>
</organism>
<evidence type="ECO:0000313" key="2">
    <source>
        <dbReference type="EMBL" id="ALJ10941.1"/>
    </source>
</evidence>
<feature type="signal peptide" evidence="1">
    <location>
        <begin position="1"/>
        <end position="17"/>
    </location>
</feature>
<feature type="chain" id="PRO_5006012862" evidence="1">
    <location>
        <begin position="18"/>
        <end position="80"/>
    </location>
</feature>
<name>A0A0N7I0I0_9ARAC</name>
<proteinExistence type="evidence at transcript level"/>
<reference evidence="2" key="1">
    <citation type="journal article" date="2015" name="PLoS ONE">
        <title>A Comparative Analysis of the Venom Gland Transcriptomes of the Fishing Spiders Dolomedes mizhoanus and Dolomedes sulfurous.</title>
        <authorList>
            <person name="Xu X."/>
            <person name="Wang H."/>
            <person name="Zhang F."/>
            <person name="Hu Z."/>
            <person name="Liang S."/>
            <person name="Liu Z."/>
        </authorList>
    </citation>
    <scope>NUCLEOTIDE SEQUENCE</scope>
</reference>
<sequence length="80" mass="9295">MKLLILLSISCFAIVFSEEEDFEPQIEDLKSLAMLLPLDVDEPVDFETILKSMTREQKNEIKKLLDLLHKKIEDQDKTTS</sequence>
<dbReference type="AlphaFoldDB" id="A0A0N7I0I0"/>
<keyword evidence="1" id="KW-0732">Signal</keyword>
<protein>
    <submittedName>
        <fullName evidence="2">Uncharacterized protein</fullName>
    </submittedName>
</protein>